<protein>
    <submittedName>
        <fullName evidence="1">Uncharacterized protein</fullName>
    </submittedName>
</protein>
<dbReference type="AlphaFoldDB" id="A0A6A4VAL3"/>
<proteinExistence type="predicted"/>
<name>A0A6A4VAL3_AMPAM</name>
<accession>A0A6A4VAL3</accession>
<dbReference type="Proteomes" id="UP000440578">
    <property type="component" value="Unassembled WGS sequence"/>
</dbReference>
<keyword evidence="2" id="KW-1185">Reference proteome</keyword>
<evidence type="ECO:0000313" key="1">
    <source>
        <dbReference type="EMBL" id="KAF0288240.1"/>
    </source>
</evidence>
<sequence>MFFKLDPTGVYFNSKVTCKLDPTGIYYKSKLRSKLDPTGVYRKSSGCSKLDPTGGPPLNSQLQPVSLDHDWTIIAGPAGPSSLDRLVHCRWTTDPTSGHCCCRLVRQLLL</sequence>
<reference evidence="1 2" key="1">
    <citation type="submission" date="2019-07" db="EMBL/GenBank/DDBJ databases">
        <title>Draft genome assembly of a fouling barnacle, Amphibalanus amphitrite (Darwin, 1854): The first reference genome for Thecostraca.</title>
        <authorList>
            <person name="Kim W."/>
        </authorList>
    </citation>
    <scope>NUCLEOTIDE SEQUENCE [LARGE SCALE GENOMIC DNA]</scope>
    <source>
        <strain evidence="1">SNU_AA5</strain>
        <tissue evidence="1">Soma without cirri and trophi</tissue>
    </source>
</reference>
<comment type="caution">
    <text evidence="1">The sequence shown here is derived from an EMBL/GenBank/DDBJ whole genome shotgun (WGS) entry which is preliminary data.</text>
</comment>
<dbReference type="EMBL" id="VIIS01002122">
    <property type="protein sequence ID" value="KAF0288240.1"/>
    <property type="molecule type" value="Genomic_DNA"/>
</dbReference>
<gene>
    <name evidence="1" type="ORF">FJT64_013390</name>
</gene>
<evidence type="ECO:0000313" key="2">
    <source>
        <dbReference type="Proteomes" id="UP000440578"/>
    </source>
</evidence>
<organism evidence="1 2">
    <name type="scientific">Amphibalanus amphitrite</name>
    <name type="common">Striped barnacle</name>
    <name type="synonym">Balanus amphitrite</name>
    <dbReference type="NCBI Taxonomy" id="1232801"/>
    <lineage>
        <taxon>Eukaryota</taxon>
        <taxon>Metazoa</taxon>
        <taxon>Ecdysozoa</taxon>
        <taxon>Arthropoda</taxon>
        <taxon>Crustacea</taxon>
        <taxon>Multicrustacea</taxon>
        <taxon>Cirripedia</taxon>
        <taxon>Thoracica</taxon>
        <taxon>Thoracicalcarea</taxon>
        <taxon>Balanomorpha</taxon>
        <taxon>Balanoidea</taxon>
        <taxon>Balanidae</taxon>
        <taxon>Amphibalaninae</taxon>
        <taxon>Amphibalanus</taxon>
    </lineage>
</organism>